<reference evidence="3" key="1">
    <citation type="submission" date="2017-01" db="EMBL/GenBank/DDBJ databases">
        <title>Comparative genomics of anhydrobiosis in the tardigrade Hypsibius dujardini.</title>
        <authorList>
            <person name="Yoshida Y."/>
            <person name="Koutsovoulos G."/>
            <person name="Laetsch D."/>
            <person name="Stevens L."/>
            <person name="Kumar S."/>
            <person name="Horikawa D."/>
            <person name="Ishino K."/>
            <person name="Komine S."/>
            <person name="Tomita M."/>
            <person name="Blaxter M."/>
            <person name="Arakawa K."/>
        </authorList>
    </citation>
    <scope>NUCLEOTIDE SEQUENCE [LARGE SCALE GENOMIC DNA]</scope>
    <source>
        <strain evidence="3">Z151</strain>
    </source>
</reference>
<keyword evidence="3" id="KW-1185">Reference proteome</keyword>
<evidence type="ECO:0000313" key="2">
    <source>
        <dbReference type="EMBL" id="OQV14440.1"/>
    </source>
</evidence>
<sequence>MESGHQEFLHPLRNNPGKKDELEDMKRPSQSLPQTKKIQVLMAAVKRQDATQEAKGDPGDRLKRWPPQDSLASCETPSTTTEQAPHT</sequence>
<feature type="region of interest" description="Disordered" evidence="1">
    <location>
        <begin position="1"/>
        <end position="87"/>
    </location>
</feature>
<feature type="compositionally biased region" description="Basic and acidic residues" evidence="1">
    <location>
        <begin position="1"/>
        <end position="10"/>
    </location>
</feature>
<dbReference type="EMBL" id="MTYJ01000105">
    <property type="protein sequence ID" value="OQV14440.1"/>
    <property type="molecule type" value="Genomic_DNA"/>
</dbReference>
<evidence type="ECO:0000313" key="3">
    <source>
        <dbReference type="Proteomes" id="UP000192578"/>
    </source>
</evidence>
<proteinExistence type="predicted"/>
<organism evidence="2 3">
    <name type="scientific">Hypsibius exemplaris</name>
    <name type="common">Freshwater tardigrade</name>
    <dbReference type="NCBI Taxonomy" id="2072580"/>
    <lineage>
        <taxon>Eukaryota</taxon>
        <taxon>Metazoa</taxon>
        <taxon>Ecdysozoa</taxon>
        <taxon>Tardigrada</taxon>
        <taxon>Eutardigrada</taxon>
        <taxon>Parachela</taxon>
        <taxon>Hypsibioidea</taxon>
        <taxon>Hypsibiidae</taxon>
        <taxon>Hypsibius</taxon>
    </lineage>
</organism>
<accession>A0A1W0WGW1</accession>
<gene>
    <name evidence="2" type="ORF">BV898_11416</name>
</gene>
<feature type="compositionally biased region" description="Polar residues" evidence="1">
    <location>
        <begin position="28"/>
        <end position="37"/>
    </location>
</feature>
<name>A0A1W0WGW1_HYPEX</name>
<feature type="compositionally biased region" description="Polar residues" evidence="1">
    <location>
        <begin position="70"/>
        <end position="87"/>
    </location>
</feature>
<feature type="compositionally biased region" description="Basic and acidic residues" evidence="1">
    <location>
        <begin position="17"/>
        <end position="27"/>
    </location>
</feature>
<feature type="compositionally biased region" description="Basic and acidic residues" evidence="1">
    <location>
        <begin position="46"/>
        <end position="63"/>
    </location>
</feature>
<protein>
    <submittedName>
        <fullName evidence="2">Uncharacterized protein</fullName>
    </submittedName>
</protein>
<evidence type="ECO:0000256" key="1">
    <source>
        <dbReference type="SAM" id="MobiDB-lite"/>
    </source>
</evidence>
<dbReference type="Proteomes" id="UP000192578">
    <property type="component" value="Unassembled WGS sequence"/>
</dbReference>
<dbReference type="AlphaFoldDB" id="A0A1W0WGW1"/>
<comment type="caution">
    <text evidence="2">The sequence shown here is derived from an EMBL/GenBank/DDBJ whole genome shotgun (WGS) entry which is preliminary data.</text>
</comment>